<organism evidence="1 2">
    <name type="scientific">Symbiodinium necroappetens</name>
    <dbReference type="NCBI Taxonomy" id="1628268"/>
    <lineage>
        <taxon>Eukaryota</taxon>
        <taxon>Sar</taxon>
        <taxon>Alveolata</taxon>
        <taxon>Dinophyceae</taxon>
        <taxon>Suessiales</taxon>
        <taxon>Symbiodiniaceae</taxon>
        <taxon>Symbiodinium</taxon>
    </lineage>
</organism>
<gene>
    <name evidence="1" type="primary">GA2OX2</name>
    <name evidence="1" type="ORF">SNEC2469_LOCUS3578</name>
</gene>
<reference evidence="1" key="1">
    <citation type="submission" date="2021-02" db="EMBL/GenBank/DDBJ databases">
        <authorList>
            <person name="Dougan E. K."/>
            <person name="Rhodes N."/>
            <person name="Thang M."/>
            <person name="Chan C."/>
        </authorList>
    </citation>
    <scope>NUCLEOTIDE SEQUENCE</scope>
</reference>
<evidence type="ECO:0000313" key="1">
    <source>
        <dbReference type="EMBL" id="CAE7231135.1"/>
    </source>
</evidence>
<protein>
    <submittedName>
        <fullName evidence="1">GA2OX2 protein</fullName>
    </submittedName>
</protein>
<feature type="non-terminal residue" evidence="1">
    <location>
        <position position="98"/>
    </location>
</feature>
<dbReference type="OrthoDB" id="432545at2759"/>
<evidence type="ECO:0000313" key="2">
    <source>
        <dbReference type="Proteomes" id="UP000601435"/>
    </source>
</evidence>
<comment type="caution">
    <text evidence="1">The sequence shown here is derived from an EMBL/GenBank/DDBJ whole genome shotgun (WGS) entry which is preliminary data.</text>
</comment>
<keyword evidence="2" id="KW-1185">Reference proteome</keyword>
<sequence length="98" mass="10435">DSGVEEATDSAKKDHKIKGEKKVEVGEWMDDLMEGFAELYRLAISGGQSCGDCVRKTTYPIKESILGAYDGVSAQVNPTTGARAAAGRSAAAPTFRHE</sequence>
<accession>A0A812KP40</accession>
<proteinExistence type="predicted"/>
<name>A0A812KP40_9DINO</name>
<dbReference type="AlphaFoldDB" id="A0A812KP40"/>
<dbReference type="Proteomes" id="UP000601435">
    <property type="component" value="Unassembled WGS sequence"/>
</dbReference>
<dbReference type="EMBL" id="CAJNJA010007958">
    <property type="protein sequence ID" value="CAE7231135.1"/>
    <property type="molecule type" value="Genomic_DNA"/>
</dbReference>